<dbReference type="SUPFAM" id="SSF51695">
    <property type="entry name" value="PLC-like phosphodiesterases"/>
    <property type="match status" value="1"/>
</dbReference>
<dbReference type="AlphaFoldDB" id="A0A8J3J8X5"/>
<sequence length="226" mass="24018">MSEFPVRVIGHRGVAGSEPENTLRSFVRAEEVGADEIELDIRVSADGHLVVVHDATVDRTTSGTGAVADLPLSELQALDAGLGERIPTYEEVLAAVALPIQTEIKVLSAVRPFAELVRRTGVADRLTATSHDAEIVAAVREALPEVPRALILPKSPADAVDQARAVDAEWLALGLADLTESLVAKVHDAGIRIDAWPVGDPERLARATALGVASVTTDHADRIRSW</sequence>
<gene>
    <name evidence="2" type="ORF">Aru02nite_47650</name>
</gene>
<evidence type="ECO:0000313" key="3">
    <source>
        <dbReference type="Proteomes" id="UP000612808"/>
    </source>
</evidence>
<name>A0A8J3J8X5_9ACTN</name>
<evidence type="ECO:0000259" key="1">
    <source>
        <dbReference type="PROSITE" id="PS51704"/>
    </source>
</evidence>
<organism evidence="2 3">
    <name type="scientific">Actinocatenispora rupis</name>
    <dbReference type="NCBI Taxonomy" id="519421"/>
    <lineage>
        <taxon>Bacteria</taxon>
        <taxon>Bacillati</taxon>
        <taxon>Actinomycetota</taxon>
        <taxon>Actinomycetes</taxon>
        <taxon>Micromonosporales</taxon>
        <taxon>Micromonosporaceae</taxon>
        <taxon>Actinocatenispora</taxon>
    </lineage>
</organism>
<dbReference type="PROSITE" id="PS51704">
    <property type="entry name" value="GP_PDE"/>
    <property type="match status" value="1"/>
</dbReference>
<dbReference type="Gene3D" id="3.20.20.190">
    <property type="entry name" value="Phosphatidylinositol (PI) phosphodiesterase"/>
    <property type="match status" value="1"/>
</dbReference>
<feature type="domain" description="GP-PDE" evidence="1">
    <location>
        <begin position="6"/>
        <end position="226"/>
    </location>
</feature>
<dbReference type="InterPro" id="IPR017946">
    <property type="entry name" value="PLC-like_Pdiesterase_TIM-brl"/>
</dbReference>
<proteinExistence type="predicted"/>
<keyword evidence="3" id="KW-1185">Reference proteome</keyword>
<dbReference type="InterPro" id="IPR030395">
    <property type="entry name" value="GP_PDE_dom"/>
</dbReference>
<protein>
    <submittedName>
        <fullName evidence="2">Glycerophosphoryl diester phosphodiesterase</fullName>
    </submittedName>
</protein>
<dbReference type="RefSeq" id="WP_203661312.1">
    <property type="nucleotide sequence ID" value="NZ_BAAAZM010000014.1"/>
</dbReference>
<comment type="caution">
    <text evidence="2">The sequence shown here is derived from an EMBL/GenBank/DDBJ whole genome shotgun (WGS) entry which is preliminary data.</text>
</comment>
<reference evidence="2" key="1">
    <citation type="submission" date="2021-01" db="EMBL/GenBank/DDBJ databases">
        <title>Whole genome shotgun sequence of Actinocatenispora rupis NBRC 107355.</title>
        <authorList>
            <person name="Komaki H."/>
            <person name="Tamura T."/>
        </authorList>
    </citation>
    <scope>NUCLEOTIDE SEQUENCE</scope>
    <source>
        <strain evidence="2">NBRC 107355</strain>
    </source>
</reference>
<dbReference type="Pfam" id="PF03009">
    <property type="entry name" value="GDPD"/>
    <property type="match status" value="1"/>
</dbReference>
<dbReference type="PANTHER" id="PTHR46211">
    <property type="entry name" value="GLYCEROPHOSPHORYL DIESTER PHOSPHODIESTERASE"/>
    <property type="match status" value="1"/>
</dbReference>
<dbReference type="GO" id="GO:0008081">
    <property type="term" value="F:phosphoric diester hydrolase activity"/>
    <property type="evidence" value="ECO:0007669"/>
    <property type="project" value="InterPro"/>
</dbReference>
<evidence type="ECO:0000313" key="2">
    <source>
        <dbReference type="EMBL" id="GID13876.1"/>
    </source>
</evidence>
<dbReference type="GO" id="GO:0006629">
    <property type="term" value="P:lipid metabolic process"/>
    <property type="evidence" value="ECO:0007669"/>
    <property type="project" value="InterPro"/>
</dbReference>
<dbReference type="Proteomes" id="UP000612808">
    <property type="component" value="Unassembled WGS sequence"/>
</dbReference>
<dbReference type="EMBL" id="BOMB01000027">
    <property type="protein sequence ID" value="GID13876.1"/>
    <property type="molecule type" value="Genomic_DNA"/>
</dbReference>
<accession>A0A8J3J8X5</accession>
<dbReference type="PANTHER" id="PTHR46211:SF1">
    <property type="entry name" value="GLYCEROPHOSPHODIESTER PHOSPHODIESTERASE, CYTOPLASMIC"/>
    <property type="match status" value="1"/>
</dbReference>